<reference evidence="1 2" key="2">
    <citation type="journal article" date="2017" name="Genome Biol.">
        <title>New reference genome sequences of hot pepper reveal the massive evolution of plant disease-resistance genes by retroduplication.</title>
        <authorList>
            <person name="Kim S."/>
            <person name="Park J."/>
            <person name="Yeom S.I."/>
            <person name="Kim Y.M."/>
            <person name="Seo E."/>
            <person name="Kim K.T."/>
            <person name="Kim M.S."/>
            <person name="Lee J.M."/>
            <person name="Cheong K."/>
            <person name="Shin H.S."/>
            <person name="Kim S.B."/>
            <person name="Han K."/>
            <person name="Lee J."/>
            <person name="Park M."/>
            <person name="Lee H.A."/>
            <person name="Lee H.Y."/>
            <person name="Lee Y."/>
            <person name="Oh S."/>
            <person name="Lee J.H."/>
            <person name="Choi E."/>
            <person name="Choi E."/>
            <person name="Lee S.E."/>
            <person name="Jeon J."/>
            <person name="Kim H."/>
            <person name="Choi G."/>
            <person name="Song H."/>
            <person name="Lee J."/>
            <person name="Lee S.C."/>
            <person name="Kwon J.K."/>
            <person name="Lee H.Y."/>
            <person name="Koo N."/>
            <person name="Hong Y."/>
            <person name="Kim R.W."/>
            <person name="Kang W.H."/>
            <person name="Huh J.H."/>
            <person name="Kang B.C."/>
            <person name="Yang T.J."/>
            <person name="Lee Y.H."/>
            <person name="Bennetzen J.L."/>
            <person name="Choi D."/>
        </authorList>
    </citation>
    <scope>NUCLEOTIDE SEQUENCE [LARGE SCALE GENOMIC DNA]</scope>
    <source>
        <strain evidence="2">cv. CM334</strain>
    </source>
</reference>
<dbReference type="Proteomes" id="UP000222542">
    <property type="component" value="Unassembled WGS sequence"/>
</dbReference>
<evidence type="ECO:0000313" key="1">
    <source>
        <dbReference type="EMBL" id="PHT75908.1"/>
    </source>
</evidence>
<protein>
    <recommendedName>
        <fullName evidence="3">Aminotransferase-like plant mobile domain-containing protein</fullName>
    </recommendedName>
</protein>
<dbReference type="EMBL" id="AYRZ02000007">
    <property type="protein sequence ID" value="PHT75908.1"/>
    <property type="molecule type" value="Genomic_DNA"/>
</dbReference>
<name>A0A2G2Z1P3_CAPAN</name>
<dbReference type="AlphaFoldDB" id="A0A2G2Z1P3"/>
<dbReference type="PANTHER" id="PTHR36607">
    <property type="entry name" value="1,2-DIHYDROXY-3-KETO-5-METHYLTHIOPENTENE DIOXYGENASE 4"/>
    <property type="match status" value="1"/>
</dbReference>
<reference evidence="1 2" key="1">
    <citation type="journal article" date="2014" name="Nat. Genet.">
        <title>Genome sequence of the hot pepper provides insights into the evolution of pungency in Capsicum species.</title>
        <authorList>
            <person name="Kim S."/>
            <person name="Park M."/>
            <person name="Yeom S.I."/>
            <person name="Kim Y.M."/>
            <person name="Lee J.M."/>
            <person name="Lee H.A."/>
            <person name="Seo E."/>
            <person name="Choi J."/>
            <person name="Cheong K."/>
            <person name="Kim K.T."/>
            <person name="Jung K."/>
            <person name="Lee G.W."/>
            <person name="Oh S.K."/>
            <person name="Bae C."/>
            <person name="Kim S.B."/>
            <person name="Lee H.Y."/>
            <person name="Kim S.Y."/>
            <person name="Kim M.S."/>
            <person name="Kang B.C."/>
            <person name="Jo Y.D."/>
            <person name="Yang H.B."/>
            <person name="Jeong H.J."/>
            <person name="Kang W.H."/>
            <person name="Kwon J.K."/>
            <person name="Shin C."/>
            <person name="Lim J.Y."/>
            <person name="Park J.H."/>
            <person name="Huh J.H."/>
            <person name="Kim J.S."/>
            <person name="Kim B.D."/>
            <person name="Cohen O."/>
            <person name="Paran I."/>
            <person name="Suh M.C."/>
            <person name="Lee S.B."/>
            <person name="Kim Y.K."/>
            <person name="Shin Y."/>
            <person name="Noh S.J."/>
            <person name="Park J."/>
            <person name="Seo Y.S."/>
            <person name="Kwon S.Y."/>
            <person name="Kim H.A."/>
            <person name="Park J.M."/>
            <person name="Kim H.J."/>
            <person name="Choi S.B."/>
            <person name="Bosland P.W."/>
            <person name="Reeves G."/>
            <person name="Jo S.H."/>
            <person name="Lee B.W."/>
            <person name="Cho H.T."/>
            <person name="Choi H.S."/>
            <person name="Lee M.S."/>
            <person name="Yu Y."/>
            <person name="Do Choi Y."/>
            <person name="Park B.S."/>
            <person name="van Deynze A."/>
            <person name="Ashrafi H."/>
            <person name="Hill T."/>
            <person name="Kim W.T."/>
            <person name="Pai H.S."/>
            <person name="Ahn H.K."/>
            <person name="Yeam I."/>
            <person name="Giovannoni J.J."/>
            <person name="Rose J.K."/>
            <person name="Sorensen I."/>
            <person name="Lee S.J."/>
            <person name="Kim R.W."/>
            <person name="Choi I.Y."/>
            <person name="Choi B.S."/>
            <person name="Lim J.S."/>
            <person name="Lee Y.H."/>
            <person name="Choi D."/>
        </authorList>
    </citation>
    <scope>NUCLEOTIDE SEQUENCE [LARGE SCALE GENOMIC DNA]</scope>
    <source>
        <strain evidence="2">cv. CM334</strain>
    </source>
</reference>
<evidence type="ECO:0000313" key="2">
    <source>
        <dbReference type="Proteomes" id="UP000222542"/>
    </source>
</evidence>
<organism evidence="1 2">
    <name type="scientific">Capsicum annuum</name>
    <name type="common">Capsicum pepper</name>
    <dbReference type="NCBI Taxonomy" id="4072"/>
    <lineage>
        <taxon>Eukaryota</taxon>
        <taxon>Viridiplantae</taxon>
        <taxon>Streptophyta</taxon>
        <taxon>Embryophyta</taxon>
        <taxon>Tracheophyta</taxon>
        <taxon>Spermatophyta</taxon>
        <taxon>Magnoliopsida</taxon>
        <taxon>eudicotyledons</taxon>
        <taxon>Gunneridae</taxon>
        <taxon>Pentapetalae</taxon>
        <taxon>asterids</taxon>
        <taxon>lamiids</taxon>
        <taxon>Solanales</taxon>
        <taxon>Solanaceae</taxon>
        <taxon>Solanoideae</taxon>
        <taxon>Capsiceae</taxon>
        <taxon>Capsicum</taxon>
    </lineage>
</organism>
<keyword evidence="2" id="KW-1185">Reference proteome</keyword>
<accession>A0A2G2Z1P3</accession>
<proteinExistence type="predicted"/>
<gene>
    <name evidence="1" type="ORF">T459_19430</name>
</gene>
<dbReference type="PANTHER" id="PTHR36607:SF24">
    <property type="entry name" value="AMINOTRANSFERASE-LIKE PLANT MOBILE DOMAIN-CONTAINING PROTEIN"/>
    <property type="match status" value="1"/>
</dbReference>
<evidence type="ECO:0008006" key="3">
    <source>
        <dbReference type="Google" id="ProtNLM"/>
    </source>
</evidence>
<dbReference type="Gramene" id="PHT75908">
    <property type="protein sequence ID" value="PHT75908"/>
    <property type="gene ID" value="T459_19430"/>
</dbReference>
<comment type="caution">
    <text evidence="1">The sequence shown here is derived from an EMBL/GenBank/DDBJ whole genome shotgun (WGS) entry which is preliminary data.</text>
</comment>
<sequence>MTCFNDRETPYPYFEIVESKPDSHAKPLTLKVHPPVIGAFPLVRNPLETYLHLTERSTTETKDVMDNFSSKIMTENVLLLKSSTHQNIVVASSPSHNWSLSSWRVPPSKFGVRSSFFTLRNDDDLIVEPYSPHQFRRQFGFCQDVLIILTKHHFDGSLLALVQLWDSYVRLGSLSNLNIPMRPLDNGTFMTREYLNWWPAHRETVLR</sequence>